<evidence type="ECO:0000259" key="9">
    <source>
        <dbReference type="Pfam" id="PF00999"/>
    </source>
</evidence>
<keyword evidence="4 8" id="KW-0812">Transmembrane</keyword>
<sequence>MRRTAPVQWLHRDRQAAINQRSESHFRYIRGVHSSPLSTLLLIFAVAVLTPIVVDLPKKVRVPAVVLELVLGIVIGPMVLGWAERGEIVEVLAEFGLAFLIFLAGFELDFAQMKGAPLRLASQTWVASLVLGLGAGYAMASSGLTISWLVVGLALTTTALGTLLPILRDAGQLTTDVGRHVLANGAVGEFGPILAIALVLGSKSPARSLVTLVAFAVVAAVAVWLSSRPVPERLSHLAQRTLSTSGQLPVRIAILMVTALVWWASKLELDILLGAFAAGIVFRTFSESAHDHEHLKIIESKLDAVGFGFLIPLFFVVSGMKFDLDALSHDASAIAKVPLFLVLMLVVRGVPVMVLYRKALTAASRRAVALMTSAGLPLVVVITTIGVDSGRMKPANAAALVGAGMLSVLVFPLVGLAQLKREAPETQAADAAR</sequence>
<feature type="transmembrane region" description="Helical" evidence="8">
    <location>
        <begin position="334"/>
        <end position="356"/>
    </location>
</feature>
<feature type="transmembrane region" description="Helical" evidence="8">
    <location>
        <begin position="88"/>
        <end position="108"/>
    </location>
</feature>
<evidence type="ECO:0000256" key="3">
    <source>
        <dbReference type="ARBA" id="ARBA00022449"/>
    </source>
</evidence>
<evidence type="ECO:0000256" key="1">
    <source>
        <dbReference type="ARBA" id="ARBA00004141"/>
    </source>
</evidence>
<keyword evidence="2" id="KW-0813">Transport</keyword>
<evidence type="ECO:0000256" key="7">
    <source>
        <dbReference type="ARBA" id="ARBA00023136"/>
    </source>
</evidence>
<organism evidence="10">
    <name type="scientific">freshwater metagenome</name>
    <dbReference type="NCBI Taxonomy" id="449393"/>
    <lineage>
        <taxon>unclassified sequences</taxon>
        <taxon>metagenomes</taxon>
        <taxon>ecological metagenomes</taxon>
    </lineage>
</organism>
<evidence type="ECO:0000256" key="6">
    <source>
        <dbReference type="ARBA" id="ARBA00023065"/>
    </source>
</evidence>
<evidence type="ECO:0000313" key="10">
    <source>
        <dbReference type="EMBL" id="CAB4788535.1"/>
    </source>
</evidence>
<dbReference type="PANTHER" id="PTHR43562:SF1">
    <property type="entry name" value="NA(+)_H(+) ANTIPORTER YJBQ-RELATED"/>
    <property type="match status" value="1"/>
</dbReference>
<evidence type="ECO:0000256" key="2">
    <source>
        <dbReference type="ARBA" id="ARBA00022448"/>
    </source>
</evidence>
<feature type="transmembrane region" description="Helical" evidence="8">
    <location>
        <begin position="302"/>
        <end position="322"/>
    </location>
</feature>
<feature type="transmembrane region" description="Helical" evidence="8">
    <location>
        <begin position="179"/>
        <end position="200"/>
    </location>
</feature>
<dbReference type="EMBL" id="CAFAAI010000020">
    <property type="protein sequence ID" value="CAB4788535.1"/>
    <property type="molecule type" value="Genomic_DNA"/>
</dbReference>
<accession>A0A6J6WXR3</accession>
<dbReference type="Gene3D" id="1.20.1530.20">
    <property type="match status" value="1"/>
</dbReference>
<evidence type="ECO:0000256" key="5">
    <source>
        <dbReference type="ARBA" id="ARBA00022989"/>
    </source>
</evidence>
<dbReference type="Pfam" id="PF00999">
    <property type="entry name" value="Na_H_Exchanger"/>
    <property type="match status" value="1"/>
</dbReference>
<evidence type="ECO:0000256" key="8">
    <source>
        <dbReference type="SAM" id="Phobius"/>
    </source>
</evidence>
<evidence type="ECO:0000256" key="4">
    <source>
        <dbReference type="ARBA" id="ARBA00022692"/>
    </source>
</evidence>
<feature type="transmembrane region" description="Helical" evidence="8">
    <location>
        <begin position="397"/>
        <end position="417"/>
    </location>
</feature>
<feature type="transmembrane region" description="Helical" evidence="8">
    <location>
        <begin position="64"/>
        <end position="82"/>
    </location>
</feature>
<dbReference type="GO" id="GO:0015297">
    <property type="term" value="F:antiporter activity"/>
    <property type="evidence" value="ECO:0007669"/>
    <property type="project" value="UniProtKB-KW"/>
</dbReference>
<keyword evidence="6" id="KW-0406">Ion transport</keyword>
<gene>
    <name evidence="10" type="ORF">UFOPK2992_00230</name>
</gene>
<dbReference type="GO" id="GO:0016020">
    <property type="term" value="C:membrane"/>
    <property type="evidence" value="ECO:0007669"/>
    <property type="project" value="UniProtKB-SubCell"/>
</dbReference>
<dbReference type="AlphaFoldDB" id="A0A6J6WXR3"/>
<feature type="transmembrane region" description="Helical" evidence="8">
    <location>
        <begin position="368"/>
        <end position="385"/>
    </location>
</feature>
<protein>
    <submittedName>
        <fullName evidence="10">Unannotated protein</fullName>
    </submittedName>
</protein>
<keyword evidence="7 8" id="KW-0472">Membrane</keyword>
<feature type="domain" description="Cation/H+ exchanger transmembrane" evidence="9">
    <location>
        <begin position="46"/>
        <end position="413"/>
    </location>
</feature>
<dbReference type="GO" id="GO:1902600">
    <property type="term" value="P:proton transmembrane transport"/>
    <property type="evidence" value="ECO:0007669"/>
    <property type="project" value="InterPro"/>
</dbReference>
<dbReference type="InterPro" id="IPR038770">
    <property type="entry name" value="Na+/solute_symporter_sf"/>
</dbReference>
<keyword evidence="5 8" id="KW-1133">Transmembrane helix</keyword>
<feature type="transmembrane region" description="Helical" evidence="8">
    <location>
        <begin position="120"/>
        <end position="140"/>
    </location>
</feature>
<feature type="transmembrane region" description="Helical" evidence="8">
    <location>
        <begin position="206"/>
        <end position="227"/>
    </location>
</feature>
<reference evidence="10" key="1">
    <citation type="submission" date="2020-05" db="EMBL/GenBank/DDBJ databases">
        <authorList>
            <person name="Chiriac C."/>
            <person name="Salcher M."/>
            <person name="Ghai R."/>
            <person name="Kavagutti S V."/>
        </authorList>
    </citation>
    <scope>NUCLEOTIDE SEQUENCE</scope>
</reference>
<feature type="transmembrane region" description="Helical" evidence="8">
    <location>
        <begin position="146"/>
        <end position="167"/>
    </location>
</feature>
<proteinExistence type="predicted"/>
<keyword evidence="3" id="KW-0050">Antiport</keyword>
<dbReference type="InterPro" id="IPR006153">
    <property type="entry name" value="Cation/H_exchanger_TM"/>
</dbReference>
<name>A0A6J6WXR3_9ZZZZ</name>
<dbReference type="PANTHER" id="PTHR43562">
    <property type="entry name" value="NAPA-TYPE SODIUM/HYDROGEN ANTIPORTER"/>
    <property type="match status" value="1"/>
</dbReference>
<comment type="subcellular location">
    <subcellularLocation>
        <location evidence="1">Membrane</location>
        <topology evidence="1">Multi-pass membrane protein</topology>
    </subcellularLocation>
</comment>
<feature type="transmembrane region" description="Helical" evidence="8">
    <location>
        <begin position="271"/>
        <end position="290"/>
    </location>
</feature>
<feature type="transmembrane region" description="Helical" evidence="8">
    <location>
        <begin position="37"/>
        <end position="57"/>
    </location>
</feature>